<evidence type="ECO:0000256" key="2">
    <source>
        <dbReference type="SAM" id="Phobius"/>
    </source>
</evidence>
<organism evidence="4 5">
    <name type="scientific">Novipirellula galeiformis</name>
    <dbReference type="NCBI Taxonomy" id="2528004"/>
    <lineage>
        <taxon>Bacteria</taxon>
        <taxon>Pseudomonadati</taxon>
        <taxon>Planctomycetota</taxon>
        <taxon>Planctomycetia</taxon>
        <taxon>Pirellulales</taxon>
        <taxon>Pirellulaceae</taxon>
        <taxon>Novipirellula</taxon>
    </lineage>
</organism>
<protein>
    <submittedName>
        <fullName evidence="4">von Willebrand factor type A domain protein</fullName>
    </submittedName>
</protein>
<feature type="compositionally biased region" description="Low complexity" evidence="1">
    <location>
        <begin position="1170"/>
        <end position="1181"/>
    </location>
</feature>
<sequence length="1680" mass="183628">MNANTVNEVRRRLRSRRRIRAIAVGLLFAVTLAFIGLWVYELVHRPRLTPLISATVTDYAWPVLPNAWADEDARRLATLDQETVQIFDASPDWQSRELALKRLDHDLDSIVRSGAMTGTVMFHFSLHGRVDSNGIPYLMPTNASPLDSESWLPIAEILNHISDRLPATVHKLVLLDSNRTLSHWQTGQLHNTFADRLASAIDPARHPNLVILNSTSPDQIGWSSPALGGSLFGYFVAHGLAGAADHPAIAAEAQHAHSGNGDGRVSVQELADYLNAQFSRWCHAHQMPRQAVMRLPAEADDFDLVWSLSGNSLQQWQDRFQVDATPSVTPAQLDALWQQVSRLPRKDLLAVAPEPYAKLQQKMLWLEDLAIAGSAYKEQANRQRTLIERELKRISEQVQEAPVQTSPVTVRRVLTGQSQPILSGAPVPSSQLAVTMGCVTSAASEAATQSWNDLVARPSGSKLHSTITTLGATPSGGANANAATDDLQFLKLLQRYGTLNRWTRQDPVVEVLKLRNQADQYSVMRLDSATQDIRATAWLKQSLQRADHERLRAEDLLIAGENAAAESIDSQWMSARQAYQSVGQRLRRVIEAYSVRDEAMNRLPFVAESIAGLPIDALSESNGDDAVDTPDDLVTTLVIPALRDAITLNRLLDANSNSGVNPAAKSDSESDASEQIPFFDVSDRLQQTLVQLEGQLDRFLTNLAQQDDITSASIRQLNLALRAPGLPWQQRRKLREIRDAVAASQHVTAEVDSASTSSPWENLATETTTAAAIPSLDRLLSWSVHPAILITQSEPANPATLAATDAAASSPVVAVENGVERIERMGYRVRESLANWTADADSTRLMTDPSDPAVWSSAARMQLQCLSLSSGSPKPSPLEHVWRRDLQQLLLWHAERQLEAFLGSPQSDVRGPGATPFFDSACTDCLAMIDRIGPADASLQRQIAKVQGDQIKRRLGARKGFAMKADTSPLPSPRPSPAGQSEESIHVTVLPPAPGELPDRALPPGTAAVWVQTSDRRQLTGAATVQSPLPDVTSFDLAIAPDVDASSGGEAEQPVSPRLVVSTTFRGNEYTQPFVVNRLGGTVVQYQPHRHHDSRITLIGQRQRRASVMFVLDCSRSMEEPLAGESASDASTSRLDLAKTALIEMLDELSQQDATRVGVVFFGHRVAWTRSDPPQRSQSPSAGPNVPEGLMPSLDIETVLPLGRFDAGQVLTRLDTVQPWGQSPLNLALVEALSAFRNDDADTQKSIIVITDGRDYQFTPSRSDIRKPAKVTRQDVLRAAEGVNVPIHLLGFGLDANERVATEAEFQQIADATGGQATSVDDAGELVRQLRESLAMGSFSLQDSSTDAHSDHGEHTVVATLNGTVTVDTALTASDQFRLVFESLSEVIPLSGGEALQIRLSDDGRRFLPIPFESQFPQRVNLVKGASNEKTPYLLRAHRPQRLGADAVFPVSIQSTVDPVTPRPAETCLMVTPVIRGVEDRNHRYWFYDSNFEPGQPVPLLRWKAADWPSDADAAQLRYFCKFAPTAPMETIPLQKVLDQPESFVSYKLPEFPSIQLQISVSDRSANHDQYLVSVIEQYYASGQGSGTQGLGQLKVEFRTAQQYQPTLVTHQFDAAHGIVAHTFSFANSDAGGIERSSQSQIVLTAMSALQAGALNPTGGQPIEVELFHAADVISLQPAR</sequence>
<accession>A0A5C6CFP4</accession>
<dbReference type="InterPro" id="IPR002035">
    <property type="entry name" value="VWF_A"/>
</dbReference>
<dbReference type="RefSeq" id="WP_146595156.1">
    <property type="nucleotide sequence ID" value="NZ_SJPT01000004.1"/>
</dbReference>
<keyword evidence="2" id="KW-0472">Membrane</keyword>
<keyword evidence="2" id="KW-0812">Transmembrane</keyword>
<proteinExistence type="predicted"/>
<feature type="region of interest" description="Disordered" evidence="1">
    <location>
        <begin position="1170"/>
        <end position="1190"/>
    </location>
</feature>
<feature type="transmembrane region" description="Helical" evidence="2">
    <location>
        <begin position="21"/>
        <end position="40"/>
    </location>
</feature>
<feature type="region of interest" description="Disordered" evidence="1">
    <location>
        <begin position="961"/>
        <end position="984"/>
    </location>
</feature>
<feature type="domain" description="VWFA" evidence="3">
    <location>
        <begin position="1107"/>
        <end position="1334"/>
    </location>
</feature>
<dbReference type="PROSITE" id="PS50234">
    <property type="entry name" value="VWFA"/>
    <property type="match status" value="1"/>
</dbReference>
<gene>
    <name evidence="4" type="ORF">Pla52o_29860</name>
</gene>
<dbReference type="InterPro" id="IPR036465">
    <property type="entry name" value="vWFA_dom_sf"/>
</dbReference>
<reference evidence="4 5" key="1">
    <citation type="submission" date="2019-02" db="EMBL/GenBank/DDBJ databases">
        <title>Deep-cultivation of Planctomycetes and their phenomic and genomic characterization uncovers novel biology.</title>
        <authorList>
            <person name="Wiegand S."/>
            <person name="Jogler M."/>
            <person name="Boedeker C."/>
            <person name="Pinto D."/>
            <person name="Vollmers J."/>
            <person name="Rivas-Marin E."/>
            <person name="Kohn T."/>
            <person name="Peeters S.H."/>
            <person name="Heuer A."/>
            <person name="Rast P."/>
            <person name="Oberbeckmann S."/>
            <person name="Bunk B."/>
            <person name="Jeske O."/>
            <person name="Meyerdierks A."/>
            <person name="Storesund J.E."/>
            <person name="Kallscheuer N."/>
            <person name="Luecker S."/>
            <person name="Lage O.M."/>
            <person name="Pohl T."/>
            <person name="Merkel B.J."/>
            <person name="Hornburger P."/>
            <person name="Mueller R.-W."/>
            <person name="Bruemmer F."/>
            <person name="Labrenz M."/>
            <person name="Spormann A.M."/>
            <person name="Op Den Camp H."/>
            <person name="Overmann J."/>
            <person name="Amann R."/>
            <person name="Jetten M.S.M."/>
            <person name="Mascher T."/>
            <person name="Medema M.H."/>
            <person name="Devos D.P."/>
            <person name="Kaster A.-K."/>
            <person name="Ovreas L."/>
            <person name="Rohde M."/>
            <person name="Galperin M.Y."/>
            <person name="Jogler C."/>
        </authorList>
    </citation>
    <scope>NUCLEOTIDE SEQUENCE [LARGE SCALE GENOMIC DNA]</scope>
    <source>
        <strain evidence="4 5">Pla52o</strain>
    </source>
</reference>
<dbReference type="SUPFAM" id="SSF53300">
    <property type="entry name" value="vWA-like"/>
    <property type="match status" value="1"/>
</dbReference>
<dbReference type="Gene3D" id="3.40.50.410">
    <property type="entry name" value="von Willebrand factor, type A domain"/>
    <property type="match status" value="1"/>
</dbReference>
<dbReference type="SMART" id="SM00327">
    <property type="entry name" value="VWA"/>
    <property type="match status" value="1"/>
</dbReference>
<evidence type="ECO:0000313" key="4">
    <source>
        <dbReference type="EMBL" id="TWU23450.1"/>
    </source>
</evidence>
<keyword evidence="5" id="KW-1185">Reference proteome</keyword>
<evidence type="ECO:0000313" key="5">
    <source>
        <dbReference type="Proteomes" id="UP000316304"/>
    </source>
</evidence>
<dbReference type="OrthoDB" id="219385at2"/>
<comment type="caution">
    <text evidence="4">The sequence shown here is derived from an EMBL/GenBank/DDBJ whole genome shotgun (WGS) entry which is preliminary data.</text>
</comment>
<dbReference type="Proteomes" id="UP000316304">
    <property type="component" value="Unassembled WGS sequence"/>
</dbReference>
<dbReference type="CDD" id="cd00198">
    <property type="entry name" value="vWFA"/>
    <property type="match status" value="1"/>
</dbReference>
<name>A0A5C6CFP4_9BACT</name>
<keyword evidence="2" id="KW-1133">Transmembrane helix</keyword>
<evidence type="ECO:0000256" key="1">
    <source>
        <dbReference type="SAM" id="MobiDB-lite"/>
    </source>
</evidence>
<dbReference type="EMBL" id="SJPT01000004">
    <property type="protein sequence ID" value="TWU23450.1"/>
    <property type="molecule type" value="Genomic_DNA"/>
</dbReference>
<evidence type="ECO:0000259" key="3">
    <source>
        <dbReference type="PROSITE" id="PS50234"/>
    </source>
</evidence>